<name>A0A9N9WQZ1_9DIPT</name>
<dbReference type="GO" id="GO:0005770">
    <property type="term" value="C:late endosome"/>
    <property type="evidence" value="ECO:0007669"/>
    <property type="project" value="TreeGrafter"/>
</dbReference>
<dbReference type="AlphaFoldDB" id="A0A9N9WQZ1"/>
<dbReference type="InterPro" id="IPR015943">
    <property type="entry name" value="WD40/YVTN_repeat-like_dom_sf"/>
</dbReference>
<evidence type="ECO:0000256" key="2">
    <source>
        <dbReference type="ARBA" id="ARBA00022448"/>
    </source>
</evidence>
<reference evidence="6" key="2">
    <citation type="submission" date="2022-10" db="EMBL/GenBank/DDBJ databases">
        <authorList>
            <consortium name="ENA_rothamsted_submissions"/>
            <consortium name="culmorum"/>
            <person name="King R."/>
        </authorList>
    </citation>
    <scope>NUCLEOTIDE SEQUENCE</scope>
</reference>
<dbReference type="Pfam" id="PF12816">
    <property type="entry name" value="TPR_Vps8"/>
    <property type="match status" value="1"/>
</dbReference>
<reference evidence="6" key="1">
    <citation type="submission" date="2022-01" db="EMBL/GenBank/DDBJ databases">
        <authorList>
            <person name="King R."/>
        </authorList>
    </citation>
    <scope>NUCLEOTIDE SEQUENCE</scope>
</reference>
<dbReference type="EMBL" id="OU895878">
    <property type="protein sequence ID" value="CAG9801702.1"/>
    <property type="molecule type" value="Genomic_DNA"/>
</dbReference>
<dbReference type="InterPro" id="IPR025941">
    <property type="entry name" value="Vps8_central_dom"/>
</dbReference>
<dbReference type="GO" id="GO:0030897">
    <property type="term" value="C:HOPS complex"/>
    <property type="evidence" value="ECO:0007669"/>
    <property type="project" value="TreeGrafter"/>
</dbReference>
<organism evidence="6 7">
    <name type="scientific">Chironomus riparius</name>
    <dbReference type="NCBI Taxonomy" id="315576"/>
    <lineage>
        <taxon>Eukaryota</taxon>
        <taxon>Metazoa</taxon>
        <taxon>Ecdysozoa</taxon>
        <taxon>Arthropoda</taxon>
        <taxon>Hexapoda</taxon>
        <taxon>Insecta</taxon>
        <taxon>Pterygota</taxon>
        <taxon>Neoptera</taxon>
        <taxon>Endopterygota</taxon>
        <taxon>Diptera</taxon>
        <taxon>Nematocera</taxon>
        <taxon>Chironomoidea</taxon>
        <taxon>Chironomidae</taxon>
        <taxon>Chironominae</taxon>
        <taxon>Chironomus</taxon>
    </lineage>
</organism>
<dbReference type="InterPro" id="IPR011047">
    <property type="entry name" value="Quinoprotein_ADH-like_sf"/>
</dbReference>
<evidence type="ECO:0000256" key="3">
    <source>
        <dbReference type="ARBA" id="ARBA00022927"/>
    </source>
</evidence>
<evidence type="ECO:0000259" key="5">
    <source>
        <dbReference type="Pfam" id="PF12816"/>
    </source>
</evidence>
<dbReference type="Proteomes" id="UP001153620">
    <property type="component" value="Chromosome 2"/>
</dbReference>
<dbReference type="SUPFAM" id="SSF50998">
    <property type="entry name" value="Quinoprotein alcohol dehydrogenase-like"/>
    <property type="match status" value="1"/>
</dbReference>
<accession>A0A9N9WQZ1</accession>
<dbReference type="InterPro" id="IPR045111">
    <property type="entry name" value="Vps41/Vps8"/>
</dbReference>
<dbReference type="Gene3D" id="1.25.40.10">
    <property type="entry name" value="Tetratricopeptide repeat domain"/>
    <property type="match status" value="1"/>
</dbReference>
<feature type="domain" description="Vacuolar protein sorting-associated protein 8 central" evidence="5">
    <location>
        <begin position="553"/>
        <end position="728"/>
    </location>
</feature>
<dbReference type="OrthoDB" id="289913at2759"/>
<comment type="similarity">
    <text evidence="1">Belongs to the VPS8 family.</text>
</comment>
<proteinExistence type="inferred from homology"/>
<dbReference type="Gene3D" id="2.130.10.10">
    <property type="entry name" value="YVTN repeat-like/Quinoprotein amine dehydrogenase"/>
    <property type="match status" value="1"/>
</dbReference>
<dbReference type="PANTHER" id="PTHR12616:SF8">
    <property type="entry name" value="VACUOLAR PROTEIN SORTING-ASSOCIATED PROTEIN 8 HOMOLOG"/>
    <property type="match status" value="1"/>
</dbReference>
<evidence type="ECO:0000256" key="4">
    <source>
        <dbReference type="PROSITE-ProRule" id="PRU01006"/>
    </source>
</evidence>
<evidence type="ECO:0000313" key="7">
    <source>
        <dbReference type="Proteomes" id="UP001153620"/>
    </source>
</evidence>
<dbReference type="PANTHER" id="PTHR12616">
    <property type="entry name" value="VACUOLAR PROTEIN SORTING VPS41"/>
    <property type="match status" value="1"/>
</dbReference>
<evidence type="ECO:0000256" key="1">
    <source>
        <dbReference type="ARBA" id="ARBA00009422"/>
    </source>
</evidence>
<dbReference type="InterPro" id="IPR011990">
    <property type="entry name" value="TPR-like_helical_dom_sf"/>
</dbReference>
<feature type="repeat" description="CHCR" evidence="4">
    <location>
        <begin position="902"/>
        <end position="1067"/>
    </location>
</feature>
<dbReference type="PROSITE" id="PS50236">
    <property type="entry name" value="CHCR"/>
    <property type="match status" value="1"/>
</dbReference>
<keyword evidence="7" id="KW-1185">Reference proteome</keyword>
<sequence>MDSLKAPSLTSLISGTDRGSSDSLLGSLNLDLDEIDDDLSILPVAELPSLDAIMNEIDSDLDIDSINSSNILADNKRTSYTPTFNDEKHQSGSILRHVIFQGVTAQISSASERIEAGYASAVCVSRMIAIGTSHGFILSFDGGQTLKWCCSEGQKKHQGAVSALSFNVDDTRLLAGFSRGAILMINTQTGDVLRTLLDAISPNAGVLAIKWTSRPTLALSLDTGGCVWSLSFTRRMGVRGCDSRCLFSGARGEVCTFEPLIVNDESHPFQNNYTLVALATLSKFFILMIRPRLKVIKYHMLSGPADSLPLLSWQMVLIQSADSSRSVDPVLATARGSSLYFHQLTYHNGRINVTFLRQITLGYNIVSLHWLGSKNIACIERDTETLHLIDVRTNRELESTDLSSLGIIYSSAQFKGIATGGNVSKALALAGTFACYSTIVSNDYNSTLYILGKKSLHGISVRSWSDRLSYLTAKKQWAEAFDLAIDGYESTVNKPRRHIITKERILQLFDDYLNGTNRCPELYLESAIKCLIVIDRHDLLWQELWDRLYSQEVYLNILTQHILNDKLTLISPTVSQALLDYWSKSSIEKLEALILKLEWPCLDLHQALSLVKNFQLYKALMHLNTKALNDYAMSLVELIPLINENNEFGDRTLGNNILVYISSCLAGRGYPTGEIPENMLSNVKHEIMRILTAQHSKDGTDNELPYPYLRELLKFDTRETLNVLSLAFMEREFSTELGFSQRQRIINILLDIIKADDKDDNQKFGILCNFMSQQITTQHLPDSATYLTQIINYITREDALQITSRQHIEKEQTFMNLLETNTLTSRFTFEEMLEIANATKCYSVARYILEKLKKYEKIVETFVLSKNDHELFRYIMEYKNCDDRKIFQQILQHFQSLLEMNCDKISKFIIEFYPICIPQFLQNTIDVPKLNYVFLQELINNGTVALDSNEYDKYLNLLSDYNPENVLEFLQNQNHLYDIDYALNLCEQRNLTSSMIYLYEKKCDYKTAFTLSMECLKESPESTAEAQALKVCSMCVRISNNLNDADRETYWFELIKAVLSRNYLSSIVKQVLHLSSSYVDLTKLVQLIMQNDVQGSAKSFGDIKHILIGMLTNFEYESLLLKTTQNILGRDLHTKLVKEKQQAEAGIYCKFLKCSICKRKLSDSVTNASQNDNNQIKIFSICGHSIHNSCYEKSQDECTNEIESEEPCDKDLNKLQCSECGIIINEIDSIYLSKTNWSLISKNDMNIDLMLKAPTRLGLNNKLLS</sequence>
<keyword evidence="2" id="KW-0813">Transport</keyword>
<dbReference type="GO" id="GO:0034058">
    <property type="term" value="P:endosomal vesicle fusion"/>
    <property type="evidence" value="ECO:0007669"/>
    <property type="project" value="TreeGrafter"/>
</dbReference>
<evidence type="ECO:0000313" key="6">
    <source>
        <dbReference type="EMBL" id="CAG9801702.1"/>
    </source>
</evidence>
<protein>
    <recommendedName>
        <fullName evidence="5">Vacuolar protein sorting-associated protein 8 central domain-containing protein</fullName>
    </recommendedName>
</protein>
<dbReference type="Pfam" id="PF23410">
    <property type="entry name" value="Beta-prop_VPS8"/>
    <property type="match status" value="1"/>
</dbReference>
<dbReference type="GO" id="GO:0006623">
    <property type="term" value="P:protein targeting to vacuole"/>
    <property type="evidence" value="ECO:0007669"/>
    <property type="project" value="InterPro"/>
</dbReference>
<keyword evidence="3" id="KW-0653">Protein transport</keyword>
<gene>
    <name evidence="6" type="ORF">CHIRRI_LOCUS4624</name>
</gene>
<dbReference type="InterPro" id="IPR000547">
    <property type="entry name" value="Clathrin_H-chain/VPS_repeat"/>
</dbReference>